<evidence type="ECO:0000256" key="1">
    <source>
        <dbReference type="SAM" id="Phobius"/>
    </source>
</evidence>
<gene>
    <name evidence="2" type="ORF">HanXRQr2_Chr07g0283221</name>
</gene>
<keyword evidence="1" id="KW-0472">Membrane</keyword>
<keyword evidence="1" id="KW-0812">Transmembrane</keyword>
<dbReference type="EMBL" id="MNCJ02000322">
    <property type="protein sequence ID" value="KAF5797656.1"/>
    <property type="molecule type" value="Genomic_DNA"/>
</dbReference>
<dbReference type="AlphaFoldDB" id="A0A9K3IJN7"/>
<sequence length="41" mass="4727">MVCDVCWVFCWVIFECLNLWVLLGFAGALLVFLSNSELCRL</sequence>
<evidence type="ECO:0000313" key="3">
    <source>
        <dbReference type="Proteomes" id="UP000215914"/>
    </source>
</evidence>
<evidence type="ECO:0000313" key="2">
    <source>
        <dbReference type="EMBL" id="KAF5797656.1"/>
    </source>
</evidence>
<proteinExistence type="predicted"/>
<reference evidence="2" key="2">
    <citation type="submission" date="2020-06" db="EMBL/GenBank/DDBJ databases">
        <title>Helianthus annuus Genome sequencing and assembly Release 2.</title>
        <authorList>
            <person name="Gouzy J."/>
            <person name="Langlade N."/>
            <person name="Munos S."/>
        </authorList>
    </citation>
    <scope>NUCLEOTIDE SEQUENCE</scope>
    <source>
        <tissue evidence="2">Leaves</tissue>
    </source>
</reference>
<feature type="transmembrane region" description="Helical" evidence="1">
    <location>
        <begin position="6"/>
        <end position="33"/>
    </location>
</feature>
<dbReference type="Proteomes" id="UP000215914">
    <property type="component" value="Unassembled WGS sequence"/>
</dbReference>
<keyword evidence="1" id="KW-1133">Transmembrane helix</keyword>
<reference evidence="2" key="1">
    <citation type="journal article" date="2017" name="Nature">
        <title>The sunflower genome provides insights into oil metabolism, flowering and Asterid evolution.</title>
        <authorList>
            <person name="Badouin H."/>
            <person name="Gouzy J."/>
            <person name="Grassa C.J."/>
            <person name="Murat F."/>
            <person name="Staton S.E."/>
            <person name="Cottret L."/>
            <person name="Lelandais-Briere C."/>
            <person name="Owens G.L."/>
            <person name="Carrere S."/>
            <person name="Mayjonade B."/>
            <person name="Legrand L."/>
            <person name="Gill N."/>
            <person name="Kane N.C."/>
            <person name="Bowers J.E."/>
            <person name="Hubner S."/>
            <person name="Bellec A."/>
            <person name="Berard A."/>
            <person name="Berges H."/>
            <person name="Blanchet N."/>
            <person name="Boniface M.C."/>
            <person name="Brunel D."/>
            <person name="Catrice O."/>
            <person name="Chaidir N."/>
            <person name="Claudel C."/>
            <person name="Donnadieu C."/>
            <person name="Faraut T."/>
            <person name="Fievet G."/>
            <person name="Helmstetter N."/>
            <person name="King M."/>
            <person name="Knapp S.J."/>
            <person name="Lai Z."/>
            <person name="Le Paslier M.C."/>
            <person name="Lippi Y."/>
            <person name="Lorenzon L."/>
            <person name="Mandel J.R."/>
            <person name="Marage G."/>
            <person name="Marchand G."/>
            <person name="Marquand E."/>
            <person name="Bret-Mestries E."/>
            <person name="Morien E."/>
            <person name="Nambeesan S."/>
            <person name="Nguyen T."/>
            <person name="Pegot-Espagnet P."/>
            <person name="Pouilly N."/>
            <person name="Raftis F."/>
            <person name="Sallet E."/>
            <person name="Schiex T."/>
            <person name="Thomas J."/>
            <person name="Vandecasteele C."/>
            <person name="Vares D."/>
            <person name="Vear F."/>
            <person name="Vautrin S."/>
            <person name="Crespi M."/>
            <person name="Mangin B."/>
            <person name="Burke J.M."/>
            <person name="Salse J."/>
            <person name="Munos S."/>
            <person name="Vincourt P."/>
            <person name="Rieseberg L.H."/>
            <person name="Langlade N.B."/>
        </authorList>
    </citation>
    <scope>NUCLEOTIDE SEQUENCE</scope>
    <source>
        <tissue evidence="2">Leaves</tissue>
    </source>
</reference>
<name>A0A9K3IJN7_HELAN</name>
<organism evidence="2 3">
    <name type="scientific">Helianthus annuus</name>
    <name type="common">Common sunflower</name>
    <dbReference type="NCBI Taxonomy" id="4232"/>
    <lineage>
        <taxon>Eukaryota</taxon>
        <taxon>Viridiplantae</taxon>
        <taxon>Streptophyta</taxon>
        <taxon>Embryophyta</taxon>
        <taxon>Tracheophyta</taxon>
        <taxon>Spermatophyta</taxon>
        <taxon>Magnoliopsida</taxon>
        <taxon>eudicotyledons</taxon>
        <taxon>Gunneridae</taxon>
        <taxon>Pentapetalae</taxon>
        <taxon>asterids</taxon>
        <taxon>campanulids</taxon>
        <taxon>Asterales</taxon>
        <taxon>Asteraceae</taxon>
        <taxon>Asteroideae</taxon>
        <taxon>Heliantheae alliance</taxon>
        <taxon>Heliantheae</taxon>
        <taxon>Helianthus</taxon>
    </lineage>
</organism>
<accession>A0A9K3IJN7</accession>
<protein>
    <submittedName>
        <fullName evidence="2">Uncharacterized protein</fullName>
    </submittedName>
</protein>
<dbReference type="Gramene" id="mRNA:HanXRQr2_Chr07g0283221">
    <property type="protein sequence ID" value="mRNA:HanXRQr2_Chr07g0283221"/>
    <property type="gene ID" value="HanXRQr2_Chr07g0283221"/>
</dbReference>
<comment type="caution">
    <text evidence="2">The sequence shown here is derived from an EMBL/GenBank/DDBJ whole genome shotgun (WGS) entry which is preliminary data.</text>
</comment>
<keyword evidence="3" id="KW-1185">Reference proteome</keyword>